<gene>
    <name evidence="2" type="ORF">NS331_05695</name>
</gene>
<sequence>MDYSGRFRPVRPLRPEDDFNHPVEAHPFFNESRYLHLVDGAQGLGGWFRVGQRANQGFGEMTVCLYLPDGRVGFHHARPQGVDPLRAEAAGLHFEVIEPFAQRRLTYRGPLHVLPHGALMEDPRAAFQAHPVVDCEVDLLLDAVAPPHGGELLDDAGRPYDEGEGRYFARAHIDQSLRGQGRITVGGESWTLQGHGLIDHSWGPRIWQAIPWYRWFPCTFGADFAFCLMVVRQANGRLLKTGYLHDGGPALLHVEEIALESRYGADGYPAGFHLRFVDERGRKHQVEGETVNALPCRHVRRLADGRSDRTRIMESLTRYRCGGREGWGLAEYMDHVDAQGHFEGMAAGW</sequence>
<protein>
    <recommendedName>
        <fullName evidence="1">DUF7064 domain-containing protein</fullName>
    </recommendedName>
</protein>
<keyword evidence="3" id="KW-1185">Reference proteome</keyword>
<evidence type="ECO:0000313" key="3">
    <source>
        <dbReference type="Proteomes" id="UP000072741"/>
    </source>
</evidence>
<dbReference type="Pfam" id="PF23212">
    <property type="entry name" value="DUF7064"/>
    <property type="match status" value="1"/>
</dbReference>
<proteinExistence type="predicted"/>
<organism evidence="2 3">
    <name type="scientific">Pseudacidovorax intermedius</name>
    <dbReference type="NCBI Taxonomy" id="433924"/>
    <lineage>
        <taxon>Bacteria</taxon>
        <taxon>Pseudomonadati</taxon>
        <taxon>Pseudomonadota</taxon>
        <taxon>Betaproteobacteria</taxon>
        <taxon>Burkholderiales</taxon>
        <taxon>Comamonadaceae</taxon>
        <taxon>Pseudacidovorax</taxon>
    </lineage>
</organism>
<evidence type="ECO:0000259" key="1">
    <source>
        <dbReference type="Pfam" id="PF23212"/>
    </source>
</evidence>
<name>A0A147H4C6_9BURK</name>
<accession>A0A147H4C6</accession>
<dbReference type="InterPro" id="IPR055492">
    <property type="entry name" value="DUF7064"/>
</dbReference>
<comment type="caution">
    <text evidence="2">The sequence shown here is derived from an EMBL/GenBank/DDBJ whole genome shotgun (WGS) entry which is preliminary data.</text>
</comment>
<dbReference type="AlphaFoldDB" id="A0A147H4C6"/>
<dbReference type="Proteomes" id="UP000072741">
    <property type="component" value="Unassembled WGS sequence"/>
</dbReference>
<dbReference type="SUPFAM" id="SSF159245">
    <property type="entry name" value="AttH-like"/>
    <property type="match status" value="1"/>
</dbReference>
<dbReference type="RefSeq" id="WP_058641033.1">
    <property type="nucleotide sequence ID" value="NZ_LDSL01000038.1"/>
</dbReference>
<feature type="domain" description="DUF7064" evidence="1">
    <location>
        <begin position="207"/>
        <end position="335"/>
    </location>
</feature>
<dbReference type="OrthoDB" id="115252at2"/>
<evidence type="ECO:0000313" key="2">
    <source>
        <dbReference type="EMBL" id="KTT24796.1"/>
    </source>
</evidence>
<reference evidence="2 3" key="1">
    <citation type="journal article" date="2016" name="Front. Microbiol.">
        <title>Genomic Resource of Rice Seed Associated Bacteria.</title>
        <authorList>
            <person name="Midha S."/>
            <person name="Bansal K."/>
            <person name="Sharma S."/>
            <person name="Kumar N."/>
            <person name="Patil P.P."/>
            <person name="Chaudhry V."/>
            <person name="Patil P.B."/>
        </authorList>
    </citation>
    <scope>NUCLEOTIDE SEQUENCE [LARGE SCALE GENOMIC DNA]</scope>
    <source>
        <strain evidence="2 3">NS331</strain>
    </source>
</reference>
<dbReference type="EMBL" id="LDSL01000038">
    <property type="protein sequence ID" value="KTT24796.1"/>
    <property type="molecule type" value="Genomic_DNA"/>
</dbReference>